<organism evidence="1 2">
    <name type="scientific">Brachionus plicatilis</name>
    <name type="common">Marine rotifer</name>
    <name type="synonym">Brachionus muelleri</name>
    <dbReference type="NCBI Taxonomy" id="10195"/>
    <lineage>
        <taxon>Eukaryota</taxon>
        <taxon>Metazoa</taxon>
        <taxon>Spiralia</taxon>
        <taxon>Gnathifera</taxon>
        <taxon>Rotifera</taxon>
        <taxon>Eurotatoria</taxon>
        <taxon>Monogononta</taxon>
        <taxon>Pseudotrocha</taxon>
        <taxon>Ploima</taxon>
        <taxon>Brachionidae</taxon>
        <taxon>Brachionus</taxon>
    </lineage>
</organism>
<evidence type="ECO:0000313" key="1">
    <source>
        <dbReference type="EMBL" id="RMZ96455.1"/>
    </source>
</evidence>
<evidence type="ECO:0000313" key="2">
    <source>
        <dbReference type="Proteomes" id="UP000276133"/>
    </source>
</evidence>
<protein>
    <submittedName>
        <fullName evidence="1">Uncharacterized protein</fullName>
    </submittedName>
</protein>
<dbReference type="Proteomes" id="UP000276133">
    <property type="component" value="Unassembled WGS sequence"/>
</dbReference>
<proteinExistence type="predicted"/>
<keyword evidence="2" id="KW-1185">Reference proteome</keyword>
<dbReference type="AlphaFoldDB" id="A0A3M7PBH4"/>
<dbReference type="EMBL" id="REGN01012178">
    <property type="protein sequence ID" value="RMZ96455.1"/>
    <property type="molecule type" value="Genomic_DNA"/>
</dbReference>
<accession>A0A3M7PBH4</accession>
<gene>
    <name evidence="1" type="ORF">BpHYR1_041042</name>
</gene>
<comment type="caution">
    <text evidence="1">The sequence shown here is derived from an EMBL/GenBank/DDBJ whole genome shotgun (WGS) entry which is preliminary data.</text>
</comment>
<reference evidence="1 2" key="1">
    <citation type="journal article" date="2018" name="Sci. Rep.">
        <title>Genomic signatures of local adaptation to the degree of environmental predictability in rotifers.</title>
        <authorList>
            <person name="Franch-Gras L."/>
            <person name="Hahn C."/>
            <person name="Garcia-Roger E.M."/>
            <person name="Carmona M.J."/>
            <person name="Serra M."/>
            <person name="Gomez A."/>
        </authorList>
    </citation>
    <scope>NUCLEOTIDE SEQUENCE [LARGE SCALE GENOMIC DNA]</scope>
    <source>
        <strain evidence="1">HYR1</strain>
    </source>
</reference>
<name>A0A3M7PBH4_BRAPC</name>
<sequence length="102" mass="11929">MTSKRLRSNDNCKNDLAVELQIETELQLVADSQLKAKLRDKKILPKKKLNIGLTRAYSSDKRCIICKKLNKWKLLKTFNTDCVIDLYMFKQMSLYNLVVEFA</sequence>